<evidence type="ECO:0000256" key="1">
    <source>
        <dbReference type="SAM" id="MobiDB-lite"/>
    </source>
</evidence>
<dbReference type="RefSeq" id="WP_343332083.1">
    <property type="nucleotide sequence ID" value="NZ_JAPOHD010000010.1"/>
</dbReference>
<dbReference type="InterPro" id="IPR008471">
    <property type="entry name" value="MnmC-like_methylTransf"/>
</dbReference>
<proteinExistence type="predicted"/>
<dbReference type="SUPFAM" id="SSF53335">
    <property type="entry name" value="S-adenosyl-L-methionine-dependent methyltransferases"/>
    <property type="match status" value="1"/>
</dbReference>
<name>A0A9X3J5R7_9BACT</name>
<reference evidence="3" key="1">
    <citation type="submission" date="2022-11" db="EMBL/GenBank/DDBJ databases">
        <title>Marilongibacter aestuarii gen. nov., sp. nov., isolated from tidal flat sediment.</title>
        <authorList>
            <person name="Jiayan W."/>
        </authorList>
    </citation>
    <scope>NUCLEOTIDE SEQUENCE</scope>
    <source>
        <strain evidence="3">Z1-6</strain>
    </source>
</reference>
<dbReference type="InterPro" id="IPR047785">
    <property type="entry name" value="tRNA_MNMC2"/>
</dbReference>
<protein>
    <submittedName>
        <fullName evidence="3">tRNA (5-methylaminomethyl-2-thiouridine)(34)-methyltransferase MnmD</fullName>
    </submittedName>
</protein>
<evidence type="ECO:0000313" key="4">
    <source>
        <dbReference type="Proteomes" id="UP001145087"/>
    </source>
</evidence>
<feature type="region of interest" description="Disordered" evidence="1">
    <location>
        <begin position="203"/>
        <end position="226"/>
    </location>
</feature>
<dbReference type="EMBL" id="JAPOHD010000010">
    <property type="protein sequence ID" value="MCY1719746.1"/>
    <property type="molecule type" value="Genomic_DNA"/>
</dbReference>
<evidence type="ECO:0000259" key="2">
    <source>
        <dbReference type="Pfam" id="PF05430"/>
    </source>
</evidence>
<gene>
    <name evidence="3" type="primary">mnmD</name>
    <name evidence="3" type="ORF">OU798_05295</name>
</gene>
<dbReference type="PANTHER" id="PTHR39963:SF1">
    <property type="entry name" value="MNMC-LIKE METHYLTRANSFERASE DOMAIN-CONTAINING PROTEIN"/>
    <property type="match status" value="1"/>
</dbReference>
<dbReference type="PANTHER" id="PTHR39963">
    <property type="entry name" value="SLL0983 PROTEIN"/>
    <property type="match status" value="1"/>
</dbReference>
<dbReference type="Pfam" id="PF05430">
    <property type="entry name" value="Methyltransf_30"/>
    <property type="match status" value="1"/>
</dbReference>
<dbReference type="InterPro" id="IPR029063">
    <property type="entry name" value="SAM-dependent_MTases_sf"/>
</dbReference>
<keyword evidence="4" id="KW-1185">Reference proteome</keyword>
<accession>A0A9X3J5R7</accession>
<dbReference type="NCBIfam" id="NF033855">
    <property type="entry name" value="tRNA_MNMC2"/>
    <property type="match status" value="1"/>
</dbReference>
<organism evidence="3 4">
    <name type="scientific">Draconibacterium aestuarii</name>
    <dbReference type="NCBI Taxonomy" id="2998507"/>
    <lineage>
        <taxon>Bacteria</taxon>
        <taxon>Pseudomonadati</taxon>
        <taxon>Bacteroidota</taxon>
        <taxon>Bacteroidia</taxon>
        <taxon>Marinilabiliales</taxon>
        <taxon>Prolixibacteraceae</taxon>
        <taxon>Draconibacterium</taxon>
    </lineage>
</organism>
<comment type="caution">
    <text evidence="3">The sequence shown here is derived from an EMBL/GenBank/DDBJ whole genome shotgun (WGS) entry which is preliminary data.</text>
</comment>
<sequence>MERKVIDTADGSKTLFIPEMDEQYHSVNGAITESNHVFLNAGYNHHQSTTPVVFEVGFGTGLNALLTAIAAENQKRQTTFISIEKFPLDQKLIHQLNYGKLISEQAELLFKEIHAANWGVKVQISDFFTLLKTEGDLTNFRFEETQKFDIIYFDAFGPDKQPDMWNPVIFNKIYNVSAEDAVFVTYSAKGQIRRQLRDCGYSMERLPGPPGKRQMLRGTKISKKND</sequence>
<dbReference type="Gene3D" id="3.40.50.150">
    <property type="entry name" value="Vaccinia Virus protein VP39"/>
    <property type="match status" value="1"/>
</dbReference>
<feature type="domain" description="MnmC-like methyltransferase" evidence="2">
    <location>
        <begin position="135"/>
        <end position="220"/>
    </location>
</feature>
<dbReference type="Proteomes" id="UP001145087">
    <property type="component" value="Unassembled WGS sequence"/>
</dbReference>
<dbReference type="CDD" id="cd02440">
    <property type="entry name" value="AdoMet_MTases"/>
    <property type="match status" value="1"/>
</dbReference>
<dbReference type="AlphaFoldDB" id="A0A9X3J5R7"/>
<evidence type="ECO:0000313" key="3">
    <source>
        <dbReference type="EMBL" id="MCY1719746.1"/>
    </source>
</evidence>
<dbReference type="GO" id="GO:0004808">
    <property type="term" value="F:tRNA (5-methylaminomethyl-2-thiouridylate)(34)-methyltransferase activity"/>
    <property type="evidence" value="ECO:0007669"/>
    <property type="project" value="InterPro"/>
</dbReference>
<dbReference type="GO" id="GO:0016645">
    <property type="term" value="F:oxidoreductase activity, acting on the CH-NH group of donors"/>
    <property type="evidence" value="ECO:0007669"/>
    <property type="project" value="InterPro"/>
</dbReference>